<dbReference type="EMBL" id="SADV01000004">
    <property type="protein sequence ID" value="TQR35909.1"/>
    <property type="molecule type" value="Genomic_DNA"/>
</dbReference>
<dbReference type="Gene3D" id="3.40.50.150">
    <property type="entry name" value="Vaccinia Virus protein VP39"/>
    <property type="match status" value="1"/>
</dbReference>
<evidence type="ECO:0000259" key="1">
    <source>
        <dbReference type="Pfam" id="PF08241"/>
    </source>
</evidence>
<dbReference type="PANTHER" id="PTHR43591:SF24">
    <property type="entry name" value="2-METHOXY-6-POLYPRENYL-1,4-BENZOQUINOL METHYLASE, MITOCHONDRIAL"/>
    <property type="match status" value="1"/>
</dbReference>
<dbReference type="GO" id="GO:0008757">
    <property type="term" value="F:S-adenosylmethionine-dependent methyltransferase activity"/>
    <property type="evidence" value="ECO:0007669"/>
    <property type="project" value="InterPro"/>
</dbReference>
<feature type="domain" description="Methyltransferase type 11" evidence="1">
    <location>
        <begin position="48"/>
        <end position="139"/>
    </location>
</feature>
<dbReference type="PANTHER" id="PTHR43591">
    <property type="entry name" value="METHYLTRANSFERASE"/>
    <property type="match status" value="1"/>
</dbReference>
<reference evidence="2 3" key="1">
    <citation type="submission" date="2018-03" db="EMBL/GenBank/DDBJ databases">
        <title>Aerobic endospore-forming bacteria genome sequencing and assembly.</title>
        <authorList>
            <person name="Cavalcante D.A."/>
            <person name="Driks A."/>
            <person name="Putonti C."/>
            <person name="De-Souza M.T."/>
        </authorList>
    </citation>
    <scope>NUCLEOTIDE SEQUENCE [LARGE SCALE GENOMIC DNA]</scope>
    <source>
        <strain evidence="2 3">SDF0037</strain>
    </source>
</reference>
<dbReference type="SUPFAM" id="SSF53335">
    <property type="entry name" value="S-adenosyl-L-methionine-dependent methyltransferases"/>
    <property type="match status" value="1"/>
</dbReference>
<dbReference type="CDD" id="cd02440">
    <property type="entry name" value="AdoMet_MTases"/>
    <property type="match status" value="1"/>
</dbReference>
<evidence type="ECO:0000313" key="3">
    <source>
        <dbReference type="Proteomes" id="UP000317944"/>
    </source>
</evidence>
<dbReference type="InterPro" id="IPR029063">
    <property type="entry name" value="SAM-dependent_MTases_sf"/>
</dbReference>
<sequence length="215" mass="24522">MNNIWNKFIYKIGSPIYDKFFNSGGFLNARKQIFQSIPFNNQQKILFVGVGTGADLELINHANLNITAIDYSPDMLGKAKKKFENSTITFLEMDAQNIEFENESFDYVIASLILSVVPDATKCFQEMTRVLKQEGEIIVFDKFVPKDKKLSMPKMLLRPIISILGTDIGRSFEEISPVNIVVKEDTSIMLNGMYRKIIIGKIIKCTKQPYTMQQV</sequence>
<dbReference type="RefSeq" id="WP_142508004.1">
    <property type="nucleotide sequence ID" value="NZ_SADV01000004.1"/>
</dbReference>
<dbReference type="GO" id="GO:0032259">
    <property type="term" value="P:methylation"/>
    <property type="evidence" value="ECO:0007669"/>
    <property type="project" value="UniProtKB-KW"/>
</dbReference>
<gene>
    <name evidence="2" type="ORF">C7Y47_06370</name>
</gene>
<name>A0A544UPZ9_LYSSH</name>
<dbReference type="InterPro" id="IPR013216">
    <property type="entry name" value="Methyltransf_11"/>
</dbReference>
<organism evidence="2 3">
    <name type="scientific">Lysinibacillus sphaericus</name>
    <name type="common">Bacillus sphaericus</name>
    <dbReference type="NCBI Taxonomy" id="1421"/>
    <lineage>
        <taxon>Bacteria</taxon>
        <taxon>Bacillati</taxon>
        <taxon>Bacillota</taxon>
        <taxon>Bacilli</taxon>
        <taxon>Bacillales</taxon>
        <taxon>Bacillaceae</taxon>
        <taxon>Lysinibacillus</taxon>
    </lineage>
</organism>
<evidence type="ECO:0000313" key="2">
    <source>
        <dbReference type="EMBL" id="TQR35909.1"/>
    </source>
</evidence>
<keyword evidence="2" id="KW-0489">Methyltransferase</keyword>
<dbReference type="OrthoDB" id="323463at2"/>
<proteinExistence type="predicted"/>
<dbReference type="AlphaFoldDB" id="A0A544UPZ9"/>
<accession>A0A544UPZ9</accession>
<dbReference type="Proteomes" id="UP000317944">
    <property type="component" value="Unassembled WGS sequence"/>
</dbReference>
<dbReference type="Pfam" id="PF08241">
    <property type="entry name" value="Methyltransf_11"/>
    <property type="match status" value="1"/>
</dbReference>
<comment type="caution">
    <text evidence="2">The sequence shown here is derived from an EMBL/GenBank/DDBJ whole genome shotgun (WGS) entry which is preliminary data.</text>
</comment>
<keyword evidence="2" id="KW-0808">Transferase</keyword>
<protein>
    <submittedName>
        <fullName evidence="2">Class I SAM-dependent methyltransferase</fullName>
    </submittedName>
</protein>